<name>A0ABU3SXK2_9ALTE</name>
<reference evidence="1 2" key="1">
    <citation type="submission" date="2023-10" db="EMBL/GenBank/DDBJ databases">
        <title>Glaciecola aquimarina strain GGW-M5 nov., isolated from a coastal seawater.</title>
        <authorList>
            <person name="Bayburt H."/>
            <person name="Kim J.M."/>
            <person name="Choi B.J."/>
            <person name="Jeon C.O."/>
        </authorList>
    </citation>
    <scope>NUCLEOTIDE SEQUENCE [LARGE SCALE GENOMIC DNA]</scope>
    <source>
        <strain evidence="1 2">KCTC 32108</strain>
    </source>
</reference>
<gene>
    <name evidence="1" type="ORF">RS130_12970</name>
</gene>
<organism evidence="1 2">
    <name type="scientific">Paraglaciecola aquimarina</name>
    <dbReference type="NCBI Taxonomy" id="1235557"/>
    <lineage>
        <taxon>Bacteria</taxon>
        <taxon>Pseudomonadati</taxon>
        <taxon>Pseudomonadota</taxon>
        <taxon>Gammaproteobacteria</taxon>
        <taxon>Alteromonadales</taxon>
        <taxon>Alteromonadaceae</taxon>
        <taxon>Paraglaciecola</taxon>
    </lineage>
</organism>
<dbReference type="GO" id="GO:0008168">
    <property type="term" value="F:methyltransferase activity"/>
    <property type="evidence" value="ECO:0007669"/>
    <property type="project" value="UniProtKB-KW"/>
</dbReference>
<dbReference type="GO" id="GO:0032259">
    <property type="term" value="P:methylation"/>
    <property type="evidence" value="ECO:0007669"/>
    <property type="project" value="UniProtKB-KW"/>
</dbReference>
<protein>
    <submittedName>
        <fullName evidence="1">Class I SAM-dependent methyltransferase</fullName>
        <ecNumber evidence="1">2.1.1.-</ecNumber>
    </submittedName>
</protein>
<dbReference type="EC" id="2.1.1.-" evidence="1"/>
<dbReference type="Proteomes" id="UP001247805">
    <property type="component" value="Unassembled WGS sequence"/>
</dbReference>
<sequence>MTLLKQDYRDLTGCYDKLVSIEMIEAVGHEFLPTFFAKCNSLLKDSGKMLLQAITIADNRYDNYRKNVDFIQRYIFHGGCLPSVQIISQQVATQSDMVIDHIEDIGLHYARTVNQWNNKFNQNWSTLAKTGFDGQFKRLWNFYLCYCEGAFLERAISTHHITARKPKFAGQNDAAILAY</sequence>
<dbReference type="Pfam" id="PF02353">
    <property type="entry name" value="CMAS"/>
    <property type="match status" value="1"/>
</dbReference>
<proteinExistence type="predicted"/>
<dbReference type="EMBL" id="JAWDIO010000002">
    <property type="protein sequence ID" value="MDU0354707.1"/>
    <property type="molecule type" value="Genomic_DNA"/>
</dbReference>
<evidence type="ECO:0000313" key="1">
    <source>
        <dbReference type="EMBL" id="MDU0354707.1"/>
    </source>
</evidence>
<keyword evidence="1" id="KW-0489">Methyltransferase</keyword>
<comment type="caution">
    <text evidence="1">The sequence shown here is derived from an EMBL/GenBank/DDBJ whole genome shotgun (WGS) entry which is preliminary data.</text>
</comment>
<dbReference type="SUPFAM" id="SSF53335">
    <property type="entry name" value="S-adenosyl-L-methionine-dependent methyltransferases"/>
    <property type="match status" value="1"/>
</dbReference>
<dbReference type="InterPro" id="IPR050723">
    <property type="entry name" value="CFA/CMAS"/>
</dbReference>
<accession>A0ABU3SXK2</accession>
<keyword evidence="1" id="KW-0808">Transferase</keyword>
<evidence type="ECO:0000313" key="2">
    <source>
        <dbReference type="Proteomes" id="UP001247805"/>
    </source>
</evidence>
<dbReference type="PANTHER" id="PTHR43667:SF2">
    <property type="entry name" value="FATTY ACID C-METHYL TRANSFERASE"/>
    <property type="match status" value="1"/>
</dbReference>
<dbReference type="PANTHER" id="PTHR43667">
    <property type="entry name" value="CYCLOPROPANE-FATTY-ACYL-PHOSPHOLIPID SYNTHASE"/>
    <property type="match status" value="1"/>
</dbReference>
<dbReference type="Gene3D" id="3.40.50.150">
    <property type="entry name" value="Vaccinia Virus protein VP39"/>
    <property type="match status" value="1"/>
</dbReference>
<keyword evidence="2" id="KW-1185">Reference proteome</keyword>
<dbReference type="InterPro" id="IPR029063">
    <property type="entry name" value="SAM-dependent_MTases_sf"/>
</dbReference>